<keyword evidence="5" id="KW-1185">Reference proteome</keyword>
<protein>
    <submittedName>
        <fullName evidence="4">Alpha/beta-hydrolase family protein</fullName>
    </submittedName>
</protein>
<evidence type="ECO:0000313" key="5">
    <source>
        <dbReference type="Proteomes" id="UP001432128"/>
    </source>
</evidence>
<feature type="domain" description="Alpha/beta-hydrolase catalytic" evidence="2">
    <location>
        <begin position="329"/>
        <end position="404"/>
    </location>
</feature>
<proteinExistence type="predicted"/>
<dbReference type="KEGG" id="whr:OG579_05615"/>
<feature type="domain" description="Alpha/beta-hydrolase catalytic" evidence="2">
    <location>
        <begin position="181"/>
        <end position="321"/>
    </location>
</feature>
<evidence type="ECO:0000256" key="1">
    <source>
        <dbReference type="SAM" id="Phobius"/>
    </source>
</evidence>
<dbReference type="AlphaFoldDB" id="A0AAU4K586"/>
<dbReference type="EMBL" id="CP108021">
    <property type="protein sequence ID" value="WUM21275.1"/>
    <property type="molecule type" value="Genomic_DNA"/>
</dbReference>
<sequence>MTPGVRRPRRAGVLGAAIGAVVAAAPGSLPRDPLVHAATLGVTMTVGFLAGSAIGRLAHLIGGGRGARVGRLSGTAAAVAVAASMSISVWWQNVLRGAMGMPEIGTGWAAASVAVVAVGVAALVAPRPTTLLASAVVLTGTGVAQAAAVPAAPTTSSIEEATTTRTADRLVISAPFDARPVAERARDLVARWRAAGGARRGAVVVAVPTGSGWVDTDAVVGFETRLHGDVTTIALPYDDAPSWQAFVGGAADVARSSAVATLNALDSDLDDHPTHARPQIYLYGQSLGAIGADAARIWARHRGVAVCATLLAGPPAHTVASRADHREVVVNASDPVGRWSPSLLWRPAPRWPGHDDLPRPVWLPVASFLQTSVDLLGALSFPAGHGHQYGPEQSAYAPICAPKRSAHADRA</sequence>
<dbReference type="Pfam" id="PF15420">
    <property type="entry name" value="Abhydrolase_9_N"/>
    <property type="match status" value="1"/>
</dbReference>
<dbReference type="InterPro" id="IPR027788">
    <property type="entry name" value="Alpha/beta-hydrolase_N_dom"/>
</dbReference>
<keyword evidence="1" id="KW-0812">Transmembrane</keyword>
<feature type="transmembrane region" description="Helical" evidence="1">
    <location>
        <begin position="69"/>
        <end position="92"/>
    </location>
</feature>
<accession>A0AAU4K586</accession>
<reference evidence="4 5" key="1">
    <citation type="submission" date="2022-10" db="EMBL/GenBank/DDBJ databases">
        <title>The complete genomes of actinobacterial strains from the NBC collection.</title>
        <authorList>
            <person name="Joergensen T.S."/>
            <person name="Alvarez Arevalo M."/>
            <person name="Sterndorff E.B."/>
            <person name="Faurdal D."/>
            <person name="Vuksanovic O."/>
            <person name="Mourched A.-S."/>
            <person name="Charusanti P."/>
            <person name="Shaw S."/>
            <person name="Blin K."/>
            <person name="Weber T."/>
        </authorList>
    </citation>
    <scope>NUCLEOTIDE SEQUENCE [LARGE SCALE GENOMIC DNA]</scope>
    <source>
        <strain evidence="4 5">NBC_00319</strain>
    </source>
</reference>
<feature type="transmembrane region" description="Helical" evidence="1">
    <location>
        <begin position="131"/>
        <end position="152"/>
    </location>
</feature>
<evidence type="ECO:0000259" key="2">
    <source>
        <dbReference type="Pfam" id="PF10081"/>
    </source>
</evidence>
<evidence type="ECO:0000259" key="3">
    <source>
        <dbReference type="Pfam" id="PF15420"/>
    </source>
</evidence>
<organism evidence="4 5">
    <name type="scientific">Williamsia herbipolensis</name>
    <dbReference type="NCBI Taxonomy" id="1603258"/>
    <lineage>
        <taxon>Bacteria</taxon>
        <taxon>Bacillati</taxon>
        <taxon>Actinomycetota</taxon>
        <taxon>Actinomycetes</taxon>
        <taxon>Mycobacteriales</taxon>
        <taxon>Nocardiaceae</taxon>
        <taxon>Williamsia</taxon>
    </lineage>
</organism>
<feature type="domain" description="Alpha/beta-hydrolase N-terminal" evidence="3">
    <location>
        <begin position="26"/>
        <end position="125"/>
    </location>
</feature>
<feature type="transmembrane region" description="Helical" evidence="1">
    <location>
        <begin position="34"/>
        <end position="57"/>
    </location>
</feature>
<feature type="transmembrane region" description="Helical" evidence="1">
    <location>
        <begin position="104"/>
        <end position="124"/>
    </location>
</feature>
<keyword evidence="1" id="KW-1133">Transmembrane helix</keyword>
<dbReference type="RefSeq" id="WP_328858387.1">
    <property type="nucleotide sequence ID" value="NZ_CP108021.1"/>
</dbReference>
<name>A0AAU4K586_9NOCA</name>
<keyword evidence="1" id="KW-0472">Membrane</keyword>
<evidence type="ECO:0000313" key="4">
    <source>
        <dbReference type="EMBL" id="WUM21275.1"/>
    </source>
</evidence>
<dbReference type="InterPro" id="IPR027787">
    <property type="entry name" value="Alpha/beta-hydrolase_catalytic"/>
</dbReference>
<gene>
    <name evidence="4" type="ORF">OG579_05615</name>
</gene>
<dbReference type="Pfam" id="PF10081">
    <property type="entry name" value="Abhydrolase_9"/>
    <property type="match status" value="2"/>
</dbReference>
<dbReference type="Proteomes" id="UP001432128">
    <property type="component" value="Chromosome"/>
</dbReference>